<keyword evidence="5" id="KW-1185">Reference proteome</keyword>
<feature type="coiled-coil region" evidence="1">
    <location>
        <begin position="58"/>
        <end position="155"/>
    </location>
</feature>
<evidence type="ECO:0000313" key="4">
    <source>
        <dbReference type="Proteomes" id="UP000198612"/>
    </source>
</evidence>
<name>A0A1I0CIU9_9FIRM</name>
<sequence length="272" mass="31893">MNLFKEGAKLLKTVAKPLVNFFSKSSDTRKTDYKNTSSDQKISNINRDPDKVRIAELNKQTELDLKNKDKELINTKKEATLEIIKANEDMKTAIEEAKAQGMIQTAKAISQLQNNLNHLTAETFQIVEHISLDIIKEIENFYKGLEKEIEEKDIEYFQKKLPLLHEKLNEIDEESPLHEVFIKRIDQDFASHIQLKIDLITRLNERREMLLKSHIDSKNKMIENNNTIIEKIVEKYSLENYNDDNYDYIQDILLNENNQLEKDDNRLIEGND</sequence>
<dbReference type="AlphaFoldDB" id="A0A1I0CIU9"/>
<evidence type="ECO:0000313" key="3">
    <source>
        <dbReference type="EMBL" id="SET19086.1"/>
    </source>
</evidence>
<gene>
    <name evidence="2" type="ORF">SAMN04488598_14511</name>
    <name evidence="3" type="ORF">SAMN04515652_13711</name>
</gene>
<dbReference type="Proteomes" id="UP000198612">
    <property type="component" value="Unassembled WGS sequence"/>
</dbReference>
<dbReference type="Proteomes" id="UP000199519">
    <property type="component" value="Unassembled WGS sequence"/>
</dbReference>
<evidence type="ECO:0000313" key="2">
    <source>
        <dbReference type="EMBL" id="SDG08840.1"/>
    </source>
</evidence>
<dbReference type="RefSeq" id="WP_089720744.1">
    <property type="nucleotide sequence ID" value="NZ_FNBJ01000045.1"/>
</dbReference>
<keyword evidence="1" id="KW-0175">Coiled coil</keyword>
<organism evidence="3 4">
    <name type="scientific">Halanaerobium congolense</name>
    <dbReference type="NCBI Taxonomy" id="54121"/>
    <lineage>
        <taxon>Bacteria</taxon>
        <taxon>Bacillati</taxon>
        <taxon>Bacillota</taxon>
        <taxon>Clostridia</taxon>
        <taxon>Halanaerobiales</taxon>
        <taxon>Halanaerobiaceae</taxon>
        <taxon>Halanaerobium</taxon>
    </lineage>
</organism>
<protein>
    <submittedName>
        <fullName evidence="3">Uncharacterized protein</fullName>
    </submittedName>
</protein>
<dbReference type="EMBL" id="FNBJ01000045">
    <property type="protein sequence ID" value="SDG08840.1"/>
    <property type="molecule type" value="Genomic_DNA"/>
</dbReference>
<accession>A0A1I0CIU9</accession>
<reference evidence="4 5" key="1">
    <citation type="submission" date="2016-10" db="EMBL/GenBank/DDBJ databases">
        <authorList>
            <person name="Varghese N."/>
            <person name="Submissions S."/>
        </authorList>
    </citation>
    <scope>NUCLEOTIDE SEQUENCE [LARGE SCALE GENOMIC DNA]</scope>
    <source>
        <strain evidence="2 5">WG2</strain>
        <strain evidence="3 4">WG5</strain>
    </source>
</reference>
<proteinExistence type="predicted"/>
<evidence type="ECO:0000313" key="5">
    <source>
        <dbReference type="Proteomes" id="UP000199519"/>
    </source>
</evidence>
<evidence type="ECO:0000256" key="1">
    <source>
        <dbReference type="SAM" id="Coils"/>
    </source>
</evidence>
<dbReference type="EMBL" id="FOHG01000037">
    <property type="protein sequence ID" value="SET19086.1"/>
    <property type="molecule type" value="Genomic_DNA"/>
</dbReference>